<accession>A0ABP8KMJ5</accession>
<protein>
    <recommendedName>
        <fullName evidence="2">Response regulatory domain-containing protein</fullName>
    </recommendedName>
</protein>
<evidence type="ECO:0000256" key="1">
    <source>
        <dbReference type="PROSITE-ProRule" id="PRU00169"/>
    </source>
</evidence>
<dbReference type="SUPFAM" id="SSF52172">
    <property type="entry name" value="CheY-like"/>
    <property type="match status" value="1"/>
</dbReference>
<gene>
    <name evidence="3" type="ORF">GCM10023187_33450</name>
</gene>
<comment type="caution">
    <text evidence="3">The sequence shown here is derived from an EMBL/GenBank/DDBJ whole genome shotgun (WGS) entry which is preliminary data.</text>
</comment>
<dbReference type="Pfam" id="PF00072">
    <property type="entry name" value="Response_reg"/>
    <property type="match status" value="1"/>
</dbReference>
<keyword evidence="4" id="KW-1185">Reference proteome</keyword>
<dbReference type="RefSeq" id="WP_345268994.1">
    <property type="nucleotide sequence ID" value="NZ_BAABHB010000006.1"/>
</dbReference>
<dbReference type="Proteomes" id="UP001500936">
    <property type="component" value="Unassembled WGS sequence"/>
</dbReference>
<feature type="domain" description="Response regulatory" evidence="2">
    <location>
        <begin position="6"/>
        <end position="126"/>
    </location>
</feature>
<dbReference type="InterPro" id="IPR052893">
    <property type="entry name" value="TCS_response_regulator"/>
</dbReference>
<evidence type="ECO:0000313" key="3">
    <source>
        <dbReference type="EMBL" id="GAA4409747.1"/>
    </source>
</evidence>
<dbReference type="EMBL" id="BAABHB010000006">
    <property type="protein sequence ID" value="GAA4409747.1"/>
    <property type="molecule type" value="Genomic_DNA"/>
</dbReference>
<proteinExistence type="predicted"/>
<sequence>MTRPPLILAVDDNDQDLFLIRHVFELLRPSCLVQTFTNSQTLIDFLCQTDQLPSLILVDWHMPLDNGIHVVEEIRRSSRYFRVPMFLLSSDANPTGHFKALDNAATGFLIKPANYAEWNRLAEQLAHDFLDAYF</sequence>
<dbReference type="InterPro" id="IPR001789">
    <property type="entry name" value="Sig_transdc_resp-reg_receiver"/>
</dbReference>
<feature type="modified residue" description="4-aspartylphosphate" evidence="1">
    <location>
        <position position="59"/>
    </location>
</feature>
<dbReference type="Gene3D" id="3.40.50.2300">
    <property type="match status" value="1"/>
</dbReference>
<keyword evidence="1" id="KW-0597">Phosphoprotein</keyword>
<name>A0ABP8KMJ5_9BACT</name>
<dbReference type="InterPro" id="IPR011006">
    <property type="entry name" value="CheY-like_superfamily"/>
</dbReference>
<dbReference type="PANTHER" id="PTHR44520">
    <property type="entry name" value="RESPONSE REGULATOR RCP1-RELATED"/>
    <property type="match status" value="1"/>
</dbReference>
<dbReference type="PANTHER" id="PTHR44520:SF2">
    <property type="entry name" value="RESPONSE REGULATOR RCP1"/>
    <property type="match status" value="1"/>
</dbReference>
<organism evidence="3 4">
    <name type="scientific">Nibrella viscosa</name>
    <dbReference type="NCBI Taxonomy" id="1084524"/>
    <lineage>
        <taxon>Bacteria</taxon>
        <taxon>Pseudomonadati</taxon>
        <taxon>Bacteroidota</taxon>
        <taxon>Cytophagia</taxon>
        <taxon>Cytophagales</taxon>
        <taxon>Spirosomataceae</taxon>
        <taxon>Nibrella</taxon>
    </lineage>
</organism>
<reference evidence="4" key="1">
    <citation type="journal article" date="2019" name="Int. J. Syst. Evol. Microbiol.">
        <title>The Global Catalogue of Microorganisms (GCM) 10K type strain sequencing project: providing services to taxonomists for standard genome sequencing and annotation.</title>
        <authorList>
            <consortium name="The Broad Institute Genomics Platform"/>
            <consortium name="The Broad Institute Genome Sequencing Center for Infectious Disease"/>
            <person name="Wu L."/>
            <person name="Ma J."/>
        </authorList>
    </citation>
    <scope>NUCLEOTIDE SEQUENCE [LARGE SCALE GENOMIC DNA]</scope>
    <source>
        <strain evidence="4">JCM 17925</strain>
    </source>
</reference>
<dbReference type="SMART" id="SM00448">
    <property type="entry name" value="REC"/>
    <property type="match status" value="1"/>
</dbReference>
<evidence type="ECO:0000259" key="2">
    <source>
        <dbReference type="PROSITE" id="PS50110"/>
    </source>
</evidence>
<evidence type="ECO:0000313" key="4">
    <source>
        <dbReference type="Proteomes" id="UP001500936"/>
    </source>
</evidence>
<dbReference type="PROSITE" id="PS50110">
    <property type="entry name" value="RESPONSE_REGULATORY"/>
    <property type="match status" value="1"/>
</dbReference>